<evidence type="ECO:0000313" key="2">
    <source>
        <dbReference type="Proteomes" id="UP000233837"/>
    </source>
</evidence>
<organism evidence="1 2">
    <name type="scientific">Dendrobium catenatum</name>
    <dbReference type="NCBI Taxonomy" id="906689"/>
    <lineage>
        <taxon>Eukaryota</taxon>
        <taxon>Viridiplantae</taxon>
        <taxon>Streptophyta</taxon>
        <taxon>Embryophyta</taxon>
        <taxon>Tracheophyta</taxon>
        <taxon>Spermatophyta</taxon>
        <taxon>Magnoliopsida</taxon>
        <taxon>Liliopsida</taxon>
        <taxon>Asparagales</taxon>
        <taxon>Orchidaceae</taxon>
        <taxon>Epidendroideae</taxon>
        <taxon>Malaxideae</taxon>
        <taxon>Dendrobiinae</taxon>
        <taxon>Dendrobium</taxon>
    </lineage>
</organism>
<reference evidence="1 2" key="1">
    <citation type="journal article" date="2016" name="Sci. Rep.">
        <title>The Dendrobium catenatum Lindl. genome sequence provides insights into polysaccharide synthase, floral development and adaptive evolution.</title>
        <authorList>
            <person name="Zhang G.Q."/>
            <person name="Xu Q."/>
            <person name="Bian C."/>
            <person name="Tsai W.C."/>
            <person name="Yeh C.M."/>
            <person name="Liu K.W."/>
            <person name="Yoshida K."/>
            <person name="Zhang L.S."/>
            <person name="Chang S.B."/>
            <person name="Chen F."/>
            <person name="Shi Y."/>
            <person name="Su Y.Y."/>
            <person name="Zhang Y.Q."/>
            <person name="Chen L.J."/>
            <person name="Yin Y."/>
            <person name="Lin M."/>
            <person name="Huang H."/>
            <person name="Deng H."/>
            <person name="Wang Z.W."/>
            <person name="Zhu S.L."/>
            <person name="Zhao X."/>
            <person name="Deng C."/>
            <person name="Niu S.C."/>
            <person name="Huang J."/>
            <person name="Wang M."/>
            <person name="Liu G.H."/>
            <person name="Yang H.J."/>
            <person name="Xiao X.J."/>
            <person name="Hsiao Y.Y."/>
            <person name="Wu W.L."/>
            <person name="Chen Y.Y."/>
            <person name="Mitsuda N."/>
            <person name="Ohme-Takagi M."/>
            <person name="Luo Y.B."/>
            <person name="Van de Peer Y."/>
            <person name="Liu Z.J."/>
        </authorList>
    </citation>
    <scope>NUCLEOTIDE SEQUENCE [LARGE SCALE GENOMIC DNA]</scope>
    <source>
        <tissue evidence="1">The whole plant</tissue>
    </source>
</reference>
<dbReference type="AlphaFoldDB" id="A0A2I0W522"/>
<dbReference type="Proteomes" id="UP000233837">
    <property type="component" value="Unassembled WGS sequence"/>
</dbReference>
<name>A0A2I0W522_9ASPA</name>
<protein>
    <submittedName>
        <fullName evidence="1">Uncharacterized protein</fullName>
    </submittedName>
</protein>
<proteinExistence type="predicted"/>
<sequence>MPLQIPISLFSMQLFFIPVDFLHPFHSHTEAKDFGTRFLIGDHYLNLCSGELAPFIKELNLDNCFSLAFEGCSHLVLSLAGVFAPPLYWPFQTHKEFLIEVLVLTIRRISLYRDQIQRILRTVLQCRTPTVPNKGTMLPVLC</sequence>
<keyword evidence="2" id="KW-1185">Reference proteome</keyword>
<reference evidence="1 2" key="2">
    <citation type="journal article" date="2017" name="Nature">
        <title>The Apostasia genome and the evolution of orchids.</title>
        <authorList>
            <person name="Zhang G.Q."/>
            <person name="Liu K.W."/>
            <person name="Li Z."/>
            <person name="Lohaus R."/>
            <person name="Hsiao Y.Y."/>
            <person name="Niu S.C."/>
            <person name="Wang J.Y."/>
            <person name="Lin Y.C."/>
            <person name="Xu Q."/>
            <person name="Chen L.J."/>
            <person name="Yoshida K."/>
            <person name="Fujiwara S."/>
            <person name="Wang Z.W."/>
            <person name="Zhang Y.Q."/>
            <person name="Mitsuda N."/>
            <person name="Wang M."/>
            <person name="Liu G.H."/>
            <person name="Pecoraro L."/>
            <person name="Huang H.X."/>
            <person name="Xiao X.J."/>
            <person name="Lin M."/>
            <person name="Wu X.Y."/>
            <person name="Wu W.L."/>
            <person name="Chen Y.Y."/>
            <person name="Chang S.B."/>
            <person name="Sakamoto S."/>
            <person name="Ohme-Takagi M."/>
            <person name="Yagi M."/>
            <person name="Zeng S.J."/>
            <person name="Shen C.Y."/>
            <person name="Yeh C.M."/>
            <person name="Luo Y.B."/>
            <person name="Tsai W.C."/>
            <person name="Van de Peer Y."/>
            <person name="Liu Z.J."/>
        </authorList>
    </citation>
    <scope>NUCLEOTIDE SEQUENCE [LARGE SCALE GENOMIC DNA]</scope>
    <source>
        <tissue evidence="1">The whole plant</tissue>
    </source>
</reference>
<evidence type="ECO:0000313" key="1">
    <source>
        <dbReference type="EMBL" id="PKU70747.1"/>
    </source>
</evidence>
<accession>A0A2I0W522</accession>
<gene>
    <name evidence="1" type="ORF">MA16_Dca012500</name>
</gene>
<dbReference type="EMBL" id="KZ502911">
    <property type="protein sequence ID" value="PKU70747.1"/>
    <property type="molecule type" value="Genomic_DNA"/>
</dbReference>